<name>A0A844SH16_9BRAD</name>
<evidence type="ECO:0000313" key="2">
    <source>
        <dbReference type="Proteomes" id="UP000436468"/>
    </source>
</evidence>
<sequence>MAAEWRKSAAGHTFDADVLRLDTFYYQGAWRWCVTDATDDVVAQGVADDEEDAQAKAVAWVRERLTAALRQLPQDVGSACG</sequence>
<proteinExistence type="predicted"/>
<comment type="caution">
    <text evidence="1">The sequence shown here is derived from an EMBL/GenBank/DDBJ whole genome shotgun (WGS) entry which is preliminary data.</text>
</comment>
<gene>
    <name evidence="1" type="ORF">GPL21_07015</name>
</gene>
<accession>A0A844SH16</accession>
<dbReference type="Proteomes" id="UP000436468">
    <property type="component" value="Unassembled WGS sequence"/>
</dbReference>
<reference evidence="1 2" key="1">
    <citation type="submission" date="2019-12" db="EMBL/GenBank/DDBJ databases">
        <title>Draft genome sequences Bradyrhizobium cajani AMBPC1010, Bradyrhizobium pachyrhizi AMBPC1040 and Bradyrhizobium yuanmingense ALSPC3051, three plant growth promoting strains isolated from nodules of Cajanus cajan L. in Dominican Republic.</title>
        <authorList>
            <person name="Flores-Felix J.D."/>
            <person name="Araujo J."/>
            <person name="Diaz-Alcantara C."/>
            <person name="Gonzalez-Andres F."/>
            <person name="Velazquez E."/>
        </authorList>
    </citation>
    <scope>NUCLEOTIDE SEQUENCE [LARGE SCALE GENOMIC DNA]</scope>
    <source>
        <strain evidence="1 2">1040</strain>
    </source>
</reference>
<dbReference type="EMBL" id="WQNF01000004">
    <property type="protein sequence ID" value="MVT64856.1"/>
    <property type="molecule type" value="Genomic_DNA"/>
</dbReference>
<keyword evidence="2" id="KW-1185">Reference proteome</keyword>
<protein>
    <submittedName>
        <fullName evidence="1">Uncharacterized protein</fullName>
    </submittedName>
</protein>
<evidence type="ECO:0000313" key="1">
    <source>
        <dbReference type="EMBL" id="MVT64856.1"/>
    </source>
</evidence>
<dbReference type="RefSeq" id="WP_157342083.1">
    <property type="nucleotide sequence ID" value="NZ_WQNF01000004.1"/>
</dbReference>
<dbReference type="AlphaFoldDB" id="A0A844SH16"/>
<organism evidence="1 2">
    <name type="scientific">Bradyrhizobium pachyrhizi</name>
    <dbReference type="NCBI Taxonomy" id="280333"/>
    <lineage>
        <taxon>Bacteria</taxon>
        <taxon>Pseudomonadati</taxon>
        <taxon>Pseudomonadota</taxon>
        <taxon>Alphaproteobacteria</taxon>
        <taxon>Hyphomicrobiales</taxon>
        <taxon>Nitrobacteraceae</taxon>
        <taxon>Bradyrhizobium</taxon>
    </lineage>
</organism>